<dbReference type="InterPro" id="IPR015421">
    <property type="entry name" value="PyrdxlP-dep_Trfase_major"/>
</dbReference>
<dbReference type="SMART" id="SM00345">
    <property type="entry name" value="HTH_GNTR"/>
    <property type="match status" value="1"/>
</dbReference>
<dbReference type="AlphaFoldDB" id="A0A9W6ST41"/>
<keyword evidence="2" id="KW-0663">Pyridoxal phosphate</keyword>
<dbReference type="GO" id="GO:0003700">
    <property type="term" value="F:DNA-binding transcription factor activity"/>
    <property type="evidence" value="ECO:0007669"/>
    <property type="project" value="InterPro"/>
</dbReference>
<dbReference type="GO" id="GO:0003677">
    <property type="term" value="F:DNA binding"/>
    <property type="evidence" value="ECO:0007669"/>
    <property type="project" value="UniProtKB-KW"/>
</dbReference>
<dbReference type="Pfam" id="PF00155">
    <property type="entry name" value="Aminotran_1_2"/>
    <property type="match status" value="1"/>
</dbReference>
<dbReference type="InterPro" id="IPR015424">
    <property type="entry name" value="PyrdxlP-dep_Trfase"/>
</dbReference>
<dbReference type="CDD" id="cd07377">
    <property type="entry name" value="WHTH_GntR"/>
    <property type="match status" value="1"/>
</dbReference>
<protein>
    <submittedName>
        <fullName evidence="7">Transcriptional regulator</fullName>
    </submittedName>
</protein>
<evidence type="ECO:0000256" key="2">
    <source>
        <dbReference type="ARBA" id="ARBA00022898"/>
    </source>
</evidence>
<keyword evidence="4" id="KW-0238">DNA-binding</keyword>
<dbReference type="Gene3D" id="3.90.1150.10">
    <property type="entry name" value="Aspartate Aminotransferase, domain 1"/>
    <property type="match status" value="1"/>
</dbReference>
<keyword evidence="8" id="KW-1185">Reference proteome</keyword>
<dbReference type="InterPro" id="IPR036390">
    <property type="entry name" value="WH_DNA-bd_sf"/>
</dbReference>
<gene>
    <name evidence="7" type="ORF">Afil01_50680</name>
</gene>
<comment type="caution">
    <text evidence="7">The sequence shown here is derived from an EMBL/GenBank/DDBJ whole genome shotgun (WGS) entry which is preliminary data.</text>
</comment>
<reference evidence="7" key="1">
    <citation type="submission" date="2023-03" db="EMBL/GenBank/DDBJ databases">
        <title>Actinorhabdospora filicis NBRC 111898.</title>
        <authorList>
            <person name="Ichikawa N."/>
            <person name="Sato H."/>
            <person name="Tonouchi N."/>
        </authorList>
    </citation>
    <scope>NUCLEOTIDE SEQUENCE</scope>
    <source>
        <strain evidence="7">NBRC 111898</strain>
    </source>
</reference>
<keyword evidence="3" id="KW-0805">Transcription regulation</keyword>
<feature type="domain" description="HTH gntR-type" evidence="6">
    <location>
        <begin position="4"/>
        <end position="70"/>
    </location>
</feature>
<evidence type="ECO:0000256" key="4">
    <source>
        <dbReference type="ARBA" id="ARBA00023125"/>
    </source>
</evidence>
<dbReference type="Pfam" id="PF00392">
    <property type="entry name" value="GntR"/>
    <property type="match status" value="1"/>
</dbReference>
<proteinExistence type="inferred from homology"/>
<dbReference type="CDD" id="cd00609">
    <property type="entry name" value="AAT_like"/>
    <property type="match status" value="1"/>
</dbReference>
<dbReference type="PANTHER" id="PTHR46577">
    <property type="entry name" value="HTH-TYPE TRANSCRIPTIONAL REGULATORY PROTEIN GABR"/>
    <property type="match status" value="1"/>
</dbReference>
<dbReference type="Gene3D" id="3.40.640.10">
    <property type="entry name" value="Type I PLP-dependent aspartate aminotransferase-like (Major domain)"/>
    <property type="match status" value="1"/>
</dbReference>
<name>A0A9W6ST41_9ACTN</name>
<organism evidence="7 8">
    <name type="scientific">Actinorhabdospora filicis</name>
    <dbReference type="NCBI Taxonomy" id="1785913"/>
    <lineage>
        <taxon>Bacteria</taxon>
        <taxon>Bacillati</taxon>
        <taxon>Actinomycetota</taxon>
        <taxon>Actinomycetes</taxon>
        <taxon>Micromonosporales</taxon>
        <taxon>Micromonosporaceae</taxon>
        <taxon>Actinorhabdospora</taxon>
    </lineage>
</organism>
<keyword evidence="5" id="KW-0804">Transcription</keyword>
<dbReference type="PANTHER" id="PTHR46577:SF1">
    <property type="entry name" value="HTH-TYPE TRANSCRIPTIONAL REGULATORY PROTEIN GABR"/>
    <property type="match status" value="1"/>
</dbReference>
<comment type="similarity">
    <text evidence="1">In the C-terminal section; belongs to the class-I pyridoxal-phosphate-dependent aminotransferase family.</text>
</comment>
<dbReference type="InterPro" id="IPR004839">
    <property type="entry name" value="Aminotransferase_I/II_large"/>
</dbReference>
<dbReference type="InterPro" id="IPR051446">
    <property type="entry name" value="HTH_trans_reg/aminotransferase"/>
</dbReference>
<evidence type="ECO:0000313" key="8">
    <source>
        <dbReference type="Proteomes" id="UP001165079"/>
    </source>
</evidence>
<sequence length="463" mass="48528">MFESSSIERLADTLRAEIAALPPGARLPASRDLVRRHGVGPVTVSRAIALLAGEGAVVTRPGAGTYVAPRRAPATAPADTAWQSVALAGRHLDPHAVGDALDPPPPGAITMSGGYTHRSLQPTRALSAALARAARRPDAFDRASTLGLEALRAHFARLAGTGDPADVLITAGGQSAISMIFRAVAEPGAPVLVESPTFPGALAAARTAGLRPVPVPIDDDGVRPDLLADAFAMTGARLFYCQPTFHNPTGAVLSPERRRQVADVTRAAGAFLVEDDWARDLGHGGPVPGTLAADDRDGTVIHLTSLTKPAAPSLRVGAVIARGPVKARLRALRLVDDFFLARPLQEAAVELLAAPAWNRHLRALSTALRERRDLLANLIAERLPDWTLTRVPAGGLHLWLRVPPGHATAVATARDVTTGPGHFFYAAEPPAPHIRLGFAAPAGPEELAEGVRRLHDATVGANR</sequence>
<dbReference type="Proteomes" id="UP001165079">
    <property type="component" value="Unassembled WGS sequence"/>
</dbReference>
<evidence type="ECO:0000256" key="3">
    <source>
        <dbReference type="ARBA" id="ARBA00023015"/>
    </source>
</evidence>
<evidence type="ECO:0000259" key="6">
    <source>
        <dbReference type="PROSITE" id="PS50949"/>
    </source>
</evidence>
<dbReference type="Gene3D" id="1.10.10.10">
    <property type="entry name" value="Winged helix-like DNA-binding domain superfamily/Winged helix DNA-binding domain"/>
    <property type="match status" value="1"/>
</dbReference>
<dbReference type="SUPFAM" id="SSF46785">
    <property type="entry name" value="Winged helix' DNA-binding domain"/>
    <property type="match status" value="1"/>
</dbReference>
<dbReference type="GO" id="GO:0030170">
    <property type="term" value="F:pyridoxal phosphate binding"/>
    <property type="evidence" value="ECO:0007669"/>
    <property type="project" value="InterPro"/>
</dbReference>
<evidence type="ECO:0000256" key="5">
    <source>
        <dbReference type="ARBA" id="ARBA00023163"/>
    </source>
</evidence>
<dbReference type="SUPFAM" id="SSF53383">
    <property type="entry name" value="PLP-dependent transferases"/>
    <property type="match status" value="1"/>
</dbReference>
<evidence type="ECO:0000313" key="7">
    <source>
        <dbReference type="EMBL" id="GLZ80261.1"/>
    </source>
</evidence>
<dbReference type="InterPro" id="IPR036388">
    <property type="entry name" value="WH-like_DNA-bd_sf"/>
</dbReference>
<dbReference type="InterPro" id="IPR015422">
    <property type="entry name" value="PyrdxlP-dep_Trfase_small"/>
</dbReference>
<dbReference type="RefSeq" id="WP_285665384.1">
    <property type="nucleotide sequence ID" value="NZ_BSTX01000003.1"/>
</dbReference>
<dbReference type="InterPro" id="IPR000524">
    <property type="entry name" value="Tscrpt_reg_HTH_GntR"/>
</dbReference>
<dbReference type="PROSITE" id="PS50949">
    <property type="entry name" value="HTH_GNTR"/>
    <property type="match status" value="1"/>
</dbReference>
<dbReference type="EMBL" id="BSTX01000003">
    <property type="protein sequence ID" value="GLZ80261.1"/>
    <property type="molecule type" value="Genomic_DNA"/>
</dbReference>
<evidence type="ECO:0000256" key="1">
    <source>
        <dbReference type="ARBA" id="ARBA00005384"/>
    </source>
</evidence>
<accession>A0A9W6ST41</accession>